<dbReference type="Proteomes" id="UP001152747">
    <property type="component" value="Unassembled WGS sequence"/>
</dbReference>
<feature type="transmembrane region" description="Helical" evidence="5">
    <location>
        <begin position="742"/>
        <end position="761"/>
    </location>
</feature>
<feature type="transmembrane region" description="Helical" evidence="5">
    <location>
        <begin position="805"/>
        <end position="831"/>
    </location>
</feature>
<accession>A0A9P1N072</accession>
<feature type="domain" description="TRPM-like" evidence="6">
    <location>
        <begin position="466"/>
        <end position="582"/>
    </location>
</feature>
<dbReference type="InterPro" id="IPR050927">
    <property type="entry name" value="TRPM"/>
</dbReference>
<keyword evidence="8" id="KW-1185">Reference proteome</keyword>
<evidence type="ECO:0000256" key="3">
    <source>
        <dbReference type="ARBA" id="ARBA00022989"/>
    </source>
</evidence>
<keyword evidence="2 5" id="KW-0812">Transmembrane</keyword>
<protein>
    <recommendedName>
        <fullName evidence="6">TRPM-like domain-containing protein</fullName>
    </recommendedName>
</protein>
<evidence type="ECO:0000256" key="1">
    <source>
        <dbReference type="ARBA" id="ARBA00004141"/>
    </source>
</evidence>
<feature type="transmembrane region" description="Helical" evidence="5">
    <location>
        <begin position="773"/>
        <end position="793"/>
    </location>
</feature>
<dbReference type="PANTHER" id="PTHR13800">
    <property type="entry name" value="TRANSIENT RECEPTOR POTENTIAL CATION CHANNEL, SUBFAMILY M, MEMBER 6"/>
    <property type="match status" value="1"/>
</dbReference>
<evidence type="ECO:0000256" key="5">
    <source>
        <dbReference type="SAM" id="Phobius"/>
    </source>
</evidence>
<evidence type="ECO:0000256" key="4">
    <source>
        <dbReference type="ARBA" id="ARBA00023136"/>
    </source>
</evidence>
<evidence type="ECO:0000313" key="7">
    <source>
        <dbReference type="EMBL" id="CAI5446152.1"/>
    </source>
</evidence>
<dbReference type="GO" id="GO:0030001">
    <property type="term" value="P:metal ion transport"/>
    <property type="evidence" value="ECO:0007669"/>
    <property type="project" value="TreeGrafter"/>
</dbReference>
<comment type="subcellular location">
    <subcellularLocation>
        <location evidence="1">Membrane</location>
        <topology evidence="1">Multi-pass membrane protein</topology>
    </subcellularLocation>
</comment>
<dbReference type="GO" id="GO:0005261">
    <property type="term" value="F:monoatomic cation channel activity"/>
    <property type="evidence" value="ECO:0007669"/>
    <property type="project" value="TreeGrafter"/>
</dbReference>
<comment type="caution">
    <text evidence="7">The sequence shown here is derived from an EMBL/GenBank/DDBJ whole genome shotgun (WGS) entry which is preliminary data.</text>
</comment>
<dbReference type="OrthoDB" id="10056930at2759"/>
<evidence type="ECO:0000259" key="6">
    <source>
        <dbReference type="Pfam" id="PF25508"/>
    </source>
</evidence>
<dbReference type="InterPro" id="IPR057366">
    <property type="entry name" value="TRPM-like"/>
</dbReference>
<organism evidence="7 8">
    <name type="scientific">Caenorhabditis angaria</name>
    <dbReference type="NCBI Taxonomy" id="860376"/>
    <lineage>
        <taxon>Eukaryota</taxon>
        <taxon>Metazoa</taxon>
        <taxon>Ecdysozoa</taxon>
        <taxon>Nematoda</taxon>
        <taxon>Chromadorea</taxon>
        <taxon>Rhabditida</taxon>
        <taxon>Rhabditina</taxon>
        <taxon>Rhabditomorpha</taxon>
        <taxon>Rhabditoidea</taxon>
        <taxon>Rhabditidae</taxon>
        <taxon>Peloderinae</taxon>
        <taxon>Caenorhabditis</taxon>
    </lineage>
</organism>
<keyword evidence="3 5" id="KW-1133">Transmembrane helix</keyword>
<dbReference type="Pfam" id="PF25969">
    <property type="entry name" value="NUDT9_N"/>
    <property type="match status" value="1"/>
</dbReference>
<dbReference type="GO" id="GO:0005886">
    <property type="term" value="C:plasma membrane"/>
    <property type="evidence" value="ECO:0007669"/>
    <property type="project" value="TreeGrafter"/>
</dbReference>
<feature type="transmembrane region" description="Helical" evidence="5">
    <location>
        <begin position="970"/>
        <end position="993"/>
    </location>
</feature>
<dbReference type="Pfam" id="PF25508">
    <property type="entry name" value="TRPM2"/>
    <property type="match status" value="1"/>
</dbReference>
<gene>
    <name evidence="7" type="ORF">CAMP_LOCUS8789</name>
</gene>
<evidence type="ECO:0000313" key="8">
    <source>
        <dbReference type="Proteomes" id="UP001152747"/>
    </source>
</evidence>
<evidence type="ECO:0000256" key="2">
    <source>
        <dbReference type="ARBA" id="ARBA00022692"/>
    </source>
</evidence>
<name>A0A9P1N072_9PELO</name>
<reference evidence="7" key="1">
    <citation type="submission" date="2022-11" db="EMBL/GenBank/DDBJ databases">
        <authorList>
            <person name="Kikuchi T."/>
        </authorList>
    </citation>
    <scope>NUCLEOTIDE SEQUENCE</scope>
    <source>
        <strain evidence="7">PS1010</strain>
    </source>
</reference>
<dbReference type="EMBL" id="CANHGI010000003">
    <property type="protein sequence ID" value="CAI5446152.1"/>
    <property type="molecule type" value="Genomic_DNA"/>
</dbReference>
<feature type="transmembrane region" description="Helical" evidence="5">
    <location>
        <begin position="843"/>
        <end position="863"/>
    </location>
</feature>
<dbReference type="PANTHER" id="PTHR13800:SF41">
    <property type="entry name" value="PROTEIN CED-11"/>
    <property type="match status" value="1"/>
</dbReference>
<sequence>MDEPDIPDLSLYPDTIPVIVSTSTDTSNIQLCPSLILGSSHALPGAVKHMYSRLAAAANEVDQGVPDLIISLISNQNSLSTRYMENIENGLKKIIRNCGTWLISSGEVNDPIARVASNTMKEGLEEPGEVLHIIVNSSNIIANDTNTIEIVDTSLNTLMIISKGSDTNISKLRAATTVKLAHPPPALLIGVPSEPMTSPYSNPILLSPSNDKHPFPISIFAGASEDALEEMMNLIENGVPVIVLQDSCELCAILHSAYQLMFDSSFDQSKFTDWLSSRLGSIGLTKQSLDLVQRILVGSSGGGVELIEFIDVVQLDDLCSIIIDRCLECYSSFGEEKSILLLAAKLNTPCVLSSMDVATQLDEELLTMILCECINKDDQLNFLSSVLQLNPPIRVTSNMLIRMMNHADEHFFTTIVLCQCMGYSYIPMEIHRKFANDIQKLVKRLSFGVDNLFDPNAFCNDQSTRDNDESIRILAIWSLLLHRPGIVKCLAAFSTEPVAFALILARISKSLAKESHDYHFYEKSLNDLSENLTHSATELFDGVFQANPTKAYKLLCDPIEHFYGFNMTQLAFHCNAREIIAHECCQKWVHRKLYGNLQAKPKPWWIPKWLKFIISAIFIIPIKLWMLIRPRHQNKESSTVSPTVALLDVGRVRQRAVSTYSVISSRSDALTSLTAPLSTNFGVNSMNYGGGGGGESATPQSMVFPLNIEEFEKDSRPFGKKKIRRAHPPSFSTFYSTPIVKYWLSLLFRIVYICCLAYSVILPGCGSNIWDTIIWTWSFFWWIENVFVLAARAQRIPISLMPWRVFDVVVFMIFLILILVMKVFPIVSLLHFMNIDSIYNAKVISALFVLYVSYSTLFTYIPLSDIFGPMIVRVKLMLLRDFTNFLLMVGLVMLSSAVAIQAVVYPDRDVDFNVIRKTMSWIWMSLFTTDLSNLSESETCRKTFLGAPKKYCNNLGEYANPTCPSQSIPAYFIILEYFVLLKLLLWPILFAFFSKTAKSVDEEADKIWRFQLYSLADEFYLRPSLPPPFTFICLLCSGFGCCRGNWIRDSGSQNHPDYRAEKWKFGNLYRNPSVPTKNISNGQFWRKLAIENWKKLNTSKKKEKQNSEIHEVSNQIRMLMLKESYDTQNRKFSHFSTKSPQIEYATSPSGSSIMKLQMSTNYTKSWDKPIGRYDPPFYCKPAEEFPITIQKFVDIVSEQNLSELKRLWREKQANQMGGAWRLTAAGFPMNPNGRMGICGRGNNPKFGPNRRSYYIIFSGEKHCRILVNDNFSLPNEYHLENSSKDEHLTSILKMCGISDSDAQMFSMRRLDNSIISESHRIPANDTSPAHLASYTFESEDDTDNSWTHFDIWAISLRDRKVLENIIGFEWIEESKAKIPKWQKEYSRKAKIIYGLN</sequence>
<proteinExistence type="predicted"/>
<feature type="transmembrane region" description="Helical" evidence="5">
    <location>
        <begin position="884"/>
        <end position="904"/>
    </location>
</feature>
<keyword evidence="4 5" id="KW-0472">Membrane</keyword>